<keyword evidence="4" id="KW-1133">Transmembrane helix</keyword>
<evidence type="ECO:0000256" key="2">
    <source>
        <dbReference type="ARBA" id="ARBA00022622"/>
    </source>
</evidence>
<dbReference type="GO" id="GO:0098552">
    <property type="term" value="C:side of membrane"/>
    <property type="evidence" value="ECO:0007669"/>
    <property type="project" value="UniProtKB-KW"/>
</dbReference>
<evidence type="ECO:0000313" key="8">
    <source>
        <dbReference type="Proteomes" id="UP001497480"/>
    </source>
</evidence>
<dbReference type="Pfam" id="PF07983">
    <property type="entry name" value="X8"/>
    <property type="match status" value="1"/>
</dbReference>
<dbReference type="EMBL" id="CAXHTB010000018">
    <property type="protein sequence ID" value="CAL0324970.1"/>
    <property type="molecule type" value="Genomic_DNA"/>
</dbReference>
<keyword evidence="4" id="KW-0472">Membrane</keyword>
<feature type="domain" description="X8" evidence="6">
    <location>
        <begin position="42"/>
        <end position="106"/>
    </location>
</feature>
<dbReference type="Gene3D" id="1.20.58.1040">
    <property type="match status" value="1"/>
</dbReference>
<dbReference type="PANTHER" id="PTHR31044:SF47">
    <property type="entry name" value="CARBOHYDRATE-BINDING X8 DOMAIN SUPERFAMILY PROTEIN"/>
    <property type="match status" value="1"/>
</dbReference>
<gene>
    <name evidence="7" type="ORF">LLUT_LOCUS26030</name>
</gene>
<dbReference type="InterPro" id="IPR012946">
    <property type="entry name" value="X8"/>
</dbReference>
<evidence type="ECO:0000259" key="6">
    <source>
        <dbReference type="SMART" id="SM00768"/>
    </source>
</evidence>
<evidence type="ECO:0000256" key="1">
    <source>
        <dbReference type="ARBA" id="ARBA00004609"/>
    </source>
</evidence>
<keyword evidence="8" id="KW-1185">Reference proteome</keyword>
<keyword evidence="4" id="KW-0812">Transmembrane</keyword>
<dbReference type="Proteomes" id="UP001497480">
    <property type="component" value="Unassembled WGS sequence"/>
</dbReference>
<proteinExistence type="predicted"/>
<feature type="chain" id="PRO_5043685050" description="X8 domain-containing protein" evidence="5">
    <location>
        <begin position="21"/>
        <end position="182"/>
    </location>
</feature>
<dbReference type="PANTHER" id="PTHR31044">
    <property type="entry name" value="BETA-1,3 GLUCANASE"/>
    <property type="match status" value="1"/>
</dbReference>
<feature type="transmembrane region" description="Helical" evidence="4">
    <location>
        <begin position="164"/>
        <end position="181"/>
    </location>
</feature>
<dbReference type="AlphaFoldDB" id="A0AAV1XSZ3"/>
<name>A0AAV1XSZ3_LUPLU</name>
<evidence type="ECO:0000256" key="5">
    <source>
        <dbReference type="SAM" id="SignalP"/>
    </source>
</evidence>
<organism evidence="7 8">
    <name type="scientific">Lupinus luteus</name>
    <name type="common">European yellow lupine</name>
    <dbReference type="NCBI Taxonomy" id="3873"/>
    <lineage>
        <taxon>Eukaryota</taxon>
        <taxon>Viridiplantae</taxon>
        <taxon>Streptophyta</taxon>
        <taxon>Embryophyta</taxon>
        <taxon>Tracheophyta</taxon>
        <taxon>Spermatophyta</taxon>
        <taxon>Magnoliopsida</taxon>
        <taxon>eudicotyledons</taxon>
        <taxon>Gunneridae</taxon>
        <taxon>Pentapetalae</taxon>
        <taxon>rosids</taxon>
        <taxon>fabids</taxon>
        <taxon>Fabales</taxon>
        <taxon>Fabaceae</taxon>
        <taxon>Papilionoideae</taxon>
        <taxon>50 kb inversion clade</taxon>
        <taxon>genistoids sensu lato</taxon>
        <taxon>core genistoids</taxon>
        <taxon>Genisteae</taxon>
        <taxon>Lupinus</taxon>
    </lineage>
</organism>
<comment type="caution">
    <text evidence="7">The sequence shown here is derived from an EMBL/GenBank/DDBJ whole genome shotgun (WGS) entry which is preliminary data.</text>
</comment>
<dbReference type="SMART" id="SM00768">
    <property type="entry name" value="X8"/>
    <property type="match status" value="1"/>
</dbReference>
<protein>
    <recommendedName>
        <fullName evidence="6">X8 domain-containing protein</fullName>
    </recommendedName>
</protein>
<dbReference type="GO" id="GO:0005886">
    <property type="term" value="C:plasma membrane"/>
    <property type="evidence" value="ECO:0007669"/>
    <property type="project" value="UniProtKB-SubCell"/>
</dbReference>
<comment type="subcellular location">
    <subcellularLocation>
        <location evidence="1">Cell membrane</location>
        <topology evidence="1">Lipid-anchor</topology>
        <topology evidence="1">GPI-anchor</topology>
    </subcellularLocation>
</comment>
<keyword evidence="2" id="KW-0336">GPI-anchor</keyword>
<accession>A0AAV1XSZ3</accession>
<evidence type="ECO:0000313" key="7">
    <source>
        <dbReference type="EMBL" id="CAL0324970.1"/>
    </source>
</evidence>
<dbReference type="InterPro" id="IPR044788">
    <property type="entry name" value="X8_dom_prot"/>
</dbReference>
<sequence length="182" mass="19029">MAATKLKISLFFLSTIVIRGTNNMNVAAQVVDGGEGSVVGASWCVVRSDASFQALQTALDYACSAGADCSVLQPNGLCFLPNTIQAHASYAFNSFYQRKGYGSCVYPSSASSAGGSTIPIITPPGMNNPNMPSPTMAAPLFGGLSPGMNTPLSDNNSRAPSEPIATWFLLFFSLLLIMTLIS</sequence>
<dbReference type="GO" id="GO:0009506">
    <property type="term" value="C:plasmodesma"/>
    <property type="evidence" value="ECO:0007669"/>
    <property type="project" value="UniProtKB-ARBA"/>
</dbReference>
<evidence type="ECO:0000256" key="4">
    <source>
        <dbReference type="SAM" id="Phobius"/>
    </source>
</evidence>
<keyword evidence="3 5" id="KW-0732">Signal</keyword>
<reference evidence="7 8" key="1">
    <citation type="submission" date="2024-03" db="EMBL/GenBank/DDBJ databases">
        <authorList>
            <person name="Martinez-Hernandez J."/>
        </authorList>
    </citation>
    <scope>NUCLEOTIDE SEQUENCE [LARGE SCALE GENOMIC DNA]</scope>
</reference>
<feature type="signal peptide" evidence="5">
    <location>
        <begin position="1"/>
        <end position="20"/>
    </location>
</feature>
<evidence type="ECO:0000256" key="3">
    <source>
        <dbReference type="ARBA" id="ARBA00022729"/>
    </source>
</evidence>
<keyword evidence="2" id="KW-0449">Lipoprotein</keyword>
<keyword evidence="2" id="KW-0325">Glycoprotein</keyword>